<dbReference type="Gene3D" id="1.20.5.1500">
    <property type="match status" value="1"/>
</dbReference>
<dbReference type="GO" id="GO:0005654">
    <property type="term" value="C:nucleoplasm"/>
    <property type="evidence" value="ECO:0007669"/>
    <property type="project" value="UniProtKB-ARBA"/>
</dbReference>
<proteinExistence type="inferred from homology"/>
<name>K7F5C8_PELSI</name>
<sequence length="327" mass="37429">MPVHPVPKEAEEMEGDGDSAPELNGEEEESEEERSASPSESEEESSEMDEEDCERRRSECLDEMCDLEKQFSELKEKLFKERLNQVKAKLEDVASGRAAEYLDPLGVLQNNMKIRIEVAGIYKGLCLEVVRNKHECELQGARQHLESEKLLLYDNMQSELLERIQRLEDDRQSIDITSEWWDDKLRPKNNLKKWDPFRPAKRKKAPLVSGPYIVYMLRDIDILEDWTAIKKAKAAVSPQKRKADVLVKVEKPGAQFSARCEDGRLHYEGEIYSKGQSVVLEVGDEAPAQAVITAVSTGEVWLRREDGTKTKIYVSQLQKGKYSVRKA</sequence>
<comment type="subcellular location">
    <subcellularLocation>
        <location evidence="1">Nucleus</location>
    </subcellularLocation>
</comment>
<dbReference type="GeneTree" id="ENSGT00940000161779"/>
<keyword evidence="2" id="KW-0678">Repressor</keyword>
<dbReference type="OrthoDB" id="20886at2759"/>
<organism evidence="8 9">
    <name type="scientific">Pelodiscus sinensis</name>
    <name type="common">Chinese softshell turtle</name>
    <name type="synonym">Trionyx sinensis</name>
    <dbReference type="NCBI Taxonomy" id="13735"/>
    <lineage>
        <taxon>Eukaryota</taxon>
        <taxon>Metazoa</taxon>
        <taxon>Chordata</taxon>
        <taxon>Craniata</taxon>
        <taxon>Vertebrata</taxon>
        <taxon>Euteleostomi</taxon>
        <taxon>Archelosauria</taxon>
        <taxon>Testudinata</taxon>
        <taxon>Testudines</taxon>
        <taxon>Cryptodira</taxon>
        <taxon>Trionychia</taxon>
        <taxon>Trionychidae</taxon>
        <taxon>Pelodiscus</taxon>
    </lineage>
</organism>
<reference evidence="9" key="2">
    <citation type="journal article" date="2013" name="Nat. Genet.">
        <title>The draft genomes of soft-shell turtle and green sea turtle yield insights into the development and evolution of the turtle-specific body plan.</title>
        <authorList>
            <person name="Wang Z."/>
            <person name="Pascual-Anaya J."/>
            <person name="Zadissa A."/>
            <person name="Li W."/>
            <person name="Niimura Y."/>
            <person name="Huang Z."/>
            <person name="Li C."/>
            <person name="White S."/>
            <person name="Xiong Z."/>
            <person name="Fang D."/>
            <person name="Wang B."/>
            <person name="Ming Y."/>
            <person name="Chen Y."/>
            <person name="Zheng Y."/>
            <person name="Kuraku S."/>
            <person name="Pignatelli M."/>
            <person name="Herrero J."/>
            <person name="Beal K."/>
            <person name="Nozawa M."/>
            <person name="Li Q."/>
            <person name="Wang J."/>
            <person name="Zhang H."/>
            <person name="Yu L."/>
            <person name="Shigenobu S."/>
            <person name="Wang J."/>
            <person name="Liu J."/>
            <person name="Flicek P."/>
            <person name="Searle S."/>
            <person name="Wang J."/>
            <person name="Kuratani S."/>
            <person name="Yin Y."/>
            <person name="Aken B."/>
            <person name="Zhang G."/>
            <person name="Irie N."/>
        </authorList>
    </citation>
    <scope>NUCLEOTIDE SEQUENCE [LARGE SCALE GENOMIC DNA]</scope>
    <source>
        <strain evidence="9">Daiwa-1</strain>
    </source>
</reference>
<dbReference type="CTD" id="25855"/>
<comment type="similarity">
    <text evidence="6">Belongs to the BRMS1 family.</text>
</comment>
<dbReference type="RefSeq" id="XP_025043845.1">
    <property type="nucleotide sequence ID" value="XM_025188060.1"/>
</dbReference>
<evidence type="ECO:0000256" key="5">
    <source>
        <dbReference type="ARBA" id="ARBA00023242"/>
    </source>
</evidence>
<dbReference type="GO" id="GO:0045892">
    <property type="term" value="P:negative regulation of DNA-templated transcription"/>
    <property type="evidence" value="ECO:0007669"/>
    <property type="project" value="Ensembl"/>
</dbReference>
<dbReference type="HOGENOM" id="CLU_050862_2_0_1"/>
<dbReference type="SMART" id="SM01401">
    <property type="entry name" value="Sds3"/>
    <property type="match status" value="1"/>
</dbReference>
<evidence type="ECO:0000256" key="6">
    <source>
        <dbReference type="ARBA" id="ARBA00038256"/>
    </source>
</evidence>
<feature type="compositionally biased region" description="Acidic residues" evidence="7">
    <location>
        <begin position="40"/>
        <end position="52"/>
    </location>
</feature>
<reference evidence="8" key="3">
    <citation type="submission" date="2025-08" db="UniProtKB">
        <authorList>
            <consortium name="Ensembl"/>
        </authorList>
    </citation>
    <scope>IDENTIFICATION</scope>
</reference>
<dbReference type="EMBL" id="AGCU01130998">
    <property type="status" value="NOT_ANNOTATED_CDS"/>
    <property type="molecule type" value="Genomic_DNA"/>
</dbReference>
<dbReference type="InterPro" id="IPR013907">
    <property type="entry name" value="Sds3"/>
</dbReference>
<evidence type="ECO:0000313" key="8">
    <source>
        <dbReference type="Ensembl" id="ENSPSIP00000003238.1"/>
    </source>
</evidence>
<dbReference type="STRING" id="13735.ENSPSIP00000003238"/>
<dbReference type="GO" id="GO:2000210">
    <property type="term" value="P:positive regulation of anoikis"/>
    <property type="evidence" value="ECO:0007669"/>
    <property type="project" value="Ensembl"/>
</dbReference>
<dbReference type="eggNOG" id="KOG4466">
    <property type="taxonomic scope" value="Eukaryota"/>
</dbReference>
<keyword evidence="5" id="KW-0539">Nucleus</keyword>
<gene>
    <name evidence="8" type="primary">BRMS1</name>
</gene>
<dbReference type="RefSeq" id="XP_006129770.1">
    <property type="nucleotide sequence ID" value="XM_006129708.3"/>
</dbReference>
<evidence type="ECO:0000256" key="2">
    <source>
        <dbReference type="ARBA" id="ARBA00022491"/>
    </source>
</evidence>
<dbReference type="PANTHER" id="PTHR21964">
    <property type="entry name" value="BREAST CANCER METASTASIS-SUPPRESSOR 1"/>
    <property type="match status" value="1"/>
</dbReference>
<dbReference type="Ensembl" id="ENSPSIT00000003253.1">
    <property type="protein sequence ID" value="ENSPSIP00000003238.1"/>
    <property type="gene ID" value="ENSPSIG00000003106.1"/>
</dbReference>
<reference evidence="9" key="1">
    <citation type="submission" date="2011-10" db="EMBL/GenBank/DDBJ databases">
        <authorList>
            <consortium name="Soft-shell Turtle Genome Consortium"/>
        </authorList>
    </citation>
    <scope>NUCLEOTIDE SEQUENCE [LARGE SCALE GENOMIC DNA]</scope>
    <source>
        <strain evidence="9">Daiwa-1</strain>
    </source>
</reference>
<evidence type="ECO:0000256" key="7">
    <source>
        <dbReference type="SAM" id="MobiDB-lite"/>
    </source>
</evidence>
<dbReference type="RefSeq" id="XP_006129769.1">
    <property type="nucleotide sequence ID" value="XM_006129707.4"/>
</dbReference>
<evidence type="ECO:0000256" key="3">
    <source>
        <dbReference type="ARBA" id="ARBA00023015"/>
    </source>
</evidence>
<dbReference type="GeneID" id="102462127"/>
<dbReference type="Proteomes" id="UP000007267">
    <property type="component" value="Unassembled WGS sequence"/>
</dbReference>
<feature type="compositionally biased region" description="Basic and acidic residues" evidence="7">
    <location>
        <begin position="1"/>
        <end position="10"/>
    </location>
</feature>
<evidence type="ECO:0000256" key="4">
    <source>
        <dbReference type="ARBA" id="ARBA00023163"/>
    </source>
</evidence>
<dbReference type="GO" id="GO:0051059">
    <property type="term" value="F:NF-kappaB binding"/>
    <property type="evidence" value="ECO:0007669"/>
    <property type="project" value="Ensembl"/>
</dbReference>
<dbReference type="OMA" id="SEKHMAV"/>
<dbReference type="FunFam" id="1.20.5.1500:FF:000002">
    <property type="entry name" value="breast cancer metastasis-suppressor 1-like protein-A"/>
    <property type="match status" value="1"/>
</dbReference>
<dbReference type="RefSeq" id="XP_025043846.1">
    <property type="nucleotide sequence ID" value="XM_025188061.2"/>
</dbReference>
<dbReference type="GO" id="GO:0005737">
    <property type="term" value="C:cytoplasm"/>
    <property type="evidence" value="ECO:0007669"/>
    <property type="project" value="Ensembl"/>
</dbReference>
<keyword evidence="3" id="KW-0805">Transcription regulation</keyword>
<protein>
    <submittedName>
        <fullName evidence="8">BRMS1 transcriptional repressor and anoikis regulator</fullName>
    </submittedName>
</protein>
<reference evidence="8" key="4">
    <citation type="submission" date="2025-09" db="UniProtKB">
        <authorList>
            <consortium name="Ensembl"/>
        </authorList>
    </citation>
    <scope>IDENTIFICATION</scope>
</reference>
<keyword evidence="4" id="KW-0804">Transcription</keyword>
<evidence type="ECO:0000256" key="1">
    <source>
        <dbReference type="ARBA" id="ARBA00004123"/>
    </source>
</evidence>
<accession>K7F5C8</accession>
<feature type="region of interest" description="Disordered" evidence="7">
    <location>
        <begin position="1"/>
        <end position="55"/>
    </location>
</feature>
<keyword evidence="9" id="KW-1185">Reference proteome</keyword>
<feature type="compositionally biased region" description="Acidic residues" evidence="7">
    <location>
        <begin position="11"/>
        <end position="32"/>
    </location>
</feature>
<evidence type="ECO:0000313" key="9">
    <source>
        <dbReference type="Proteomes" id="UP000007267"/>
    </source>
</evidence>
<dbReference type="Pfam" id="PF08598">
    <property type="entry name" value="Sds3"/>
    <property type="match status" value="1"/>
</dbReference>
<dbReference type="AlphaFoldDB" id="K7F5C8"/>